<name>A0A7W6BX11_9HYPH</name>
<dbReference type="OrthoDB" id="9812260at2"/>
<comment type="catalytic activity">
    <reaction evidence="2">
        <text>2 GTP = 3',3'-c-di-GMP + 2 diphosphate</text>
        <dbReference type="Rhea" id="RHEA:24898"/>
        <dbReference type="ChEBI" id="CHEBI:33019"/>
        <dbReference type="ChEBI" id="CHEBI:37565"/>
        <dbReference type="ChEBI" id="CHEBI:58805"/>
        <dbReference type="EC" id="2.7.7.65"/>
    </reaction>
</comment>
<proteinExistence type="predicted"/>
<dbReference type="InterPro" id="IPR035965">
    <property type="entry name" value="PAS-like_dom_sf"/>
</dbReference>
<dbReference type="SUPFAM" id="SSF55785">
    <property type="entry name" value="PYP-like sensor domain (PAS domain)"/>
    <property type="match status" value="1"/>
</dbReference>
<dbReference type="GO" id="GO:0005886">
    <property type="term" value="C:plasma membrane"/>
    <property type="evidence" value="ECO:0007669"/>
    <property type="project" value="TreeGrafter"/>
</dbReference>
<dbReference type="Gene3D" id="3.30.450.20">
    <property type="entry name" value="PAS domain"/>
    <property type="match status" value="1"/>
</dbReference>
<sequence>MDLTFNLNMIDVPIFVVDVESGPRFRIFGMNQAAEKETGQSSGSLAGRMFEDCVPLAKASMLTDRYGVCVRSRRSMQFEERGEMSPTGDWYRTTLSPCIDRETGEVVRILTICQNITATKRLANAALKDALTGLANRRGFEGMLAERCDAAIASRLGFALVVVDLDGLKGINDRHGHDAGDEAIRRVGAWLRDHVRPGEAAARIGGDEFHLLLEEPDEACLDRRLDALREAAADELRWSSLPTRIAVSLGGAVWHPGDAVAQTLSVADTAMYARKGSHRRASAPTVSRAAGFTGR</sequence>
<dbReference type="InterPro" id="IPR000160">
    <property type="entry name" value="GGDEF_dom"/>
</dbReference>
<dbReference type="RefSeq" id="WP_090964945.1">
    <property type="nucleotide sequence ID" value="NZ_FOOA01000015.1"/>
</dbReference>
<dbReference type="NCBIfam" id="TIGR00254">
    <property type="entry name" value="GGDEF"/>
    <property type="match status" value="1"/>
</dbReference>
<evidence type="ECO:0000259" key="3">
    <source>
        <dbReference type="PROSITE" id="PS50887"/>
    </source>
</evidence>
<dbReference type="Gene3D" id="3.30.70.270">
    <property type="match status" value="1"/>
</dbReference>
<dbReference type="CDD" id="cd01949">
    <property type="entry name" value="GGDEF"/>
    <property type="match status" value="1"/>
</dbReference>
<protein>
    <recommendedName>
        <fullName evidence="1">diguanylate cyclase</fullName>
        <ecNumber evidence="1">2.7.7.65</ecNumber>
    </recommendedName>
</protein>
<evidence type="ECO:0000256" key="2">
    <source>
        <dbReference type="ARBA" id="ARBA00034247"/>
    </source>
</evidence>
<dbReference type="EC" id="2.7.7.65" evidence="1"/>
<keyword evidence="5" id="KW-1185">Reference proteome</keyword>
<dbReference type="EMBL" id="JACIDO010000010">
    <property type="protein sequence ID" value="MBB3937599.1"/>
    <property type="molecule type" value="Genomic_DNA"/>
</dbReference>
<dbReference type="Proteomes" id="UP000531216">
    <property type="component" value="Unassembled WGS sequence"/>
</dbReference>
<evidence type="ECO:0000313" key="5">
    <source>
        <dbReference type="Proteomes" id="UP000531216"/>
    </source>
</evidence>
<gene>
    <name evidence="4" type="ORF">GGR05_003766</name>
</gene>
<dbReference type="GO" id="GO:1902201">
    <property type="term" value="P:negative regulation of bacterial-type flagellum-dependent cell motility"/>
    <property type="evidence" value="ECO:0007669"/>
    <property type="project" value="TreeGrafter"/>
</dbReference>
<dbReference type="PANTHER" id="PTHR45138:SF9">
    <property type="entry name" value="DIGUANYLATE CYCLASE DGCM-RELATED"/>
    <property type="match status" value="1"/>
</dbReference>
<dbReference type="Pfam" id="PF00990">
    <property type="entry name" value="GGDEF"/>
    <property type="match status" value="1"/>
</dbReference>
<comment type="caution">
    <text evidence="4">The sequence shown here is derived from an EMBL/GenBank/DDBJ whole genome shotgun (WGS) entry which is preliminary data.</text>
</comment>
<dbReference type="GO" id="GO:0043709">
    <property type="term" value="P:cell adhesion involved in single-species biofilm formation"/>
    <property type="evidence" value="ECO:0007669"/>
    <property type="project" value="TreeGrafter"/>
</dbReference>
<dbReference type="InterPro" id="IPR050469">
    <property type="entry name" value="Diguanylate_Cyclase"/>
</dbReference>
<feature type="domain" description="GGDEF" evidence="3">
    <location>
        <begin position="156"/>
        <end position="285"/>
    </location>
</feature>
<dbReference type="InterPro" id="IPR029787">
    <property type="entry name" value="Nucleotide_cyclase"/>
</dbReference>
<evidence type="ECO:0000313" key="4">
    <source>
        <dbReference type="EMBL" id="MBB3937599.1"/>
    </source>
</evidence>
<organism evidence="4 5">
    <name type="scientific">Aureimonas phyllosphaerae</name>
    <dbReference type="NCBI Taxonomy" id="1166078"/>
    <lineage>
        <taxon>Bacteria</taxon>
        <taxon>Pseudomonadati</taxon>
        <taxon>Pseudomonadota</taxon>
        <taxon>Alphaproteobacteria</taxon>
        <taxon>Hyphomicrobiales</taxon>
        <taxon>Aurantimonadaceae</taxon>
        <taxon>Aureimonas</taxon>
    </lineage>
</organism>
<dbReference type="AlphaFoldDB" id="A0A7W6BX11"/>
<dbReference type="GO" id="GO:0052621">
    <property type="term" value="F:diguanylate cyclase activity"/>
    <property type="evidence" value="ECO:0007669"/>
    <property type="project" value="UniProtKB-EC"/>
</dbReference>
<dbReference type="InterPro" id="IPR043128">
    <property type="entry name" value="Rev_trsase/Diguanyl_cyclase"/>
</dbReference>
<dbReference type="InterPro" id="IPR013656">
    <property type="entry name" value="PAS_4"/>
</dbReference>
<accession>A0A7W6BX11</accession>
<dbReference type="PANTHER" id="PTHR45138">
    <property type="entry name" value="REGULATORY COMPONENTS OF SENSORY TRANSDUCTION SYSTEM"/>
    <property type="match status" value="1"/>
</dbReference>
<dbReference type="Pfam" id="PF08448">
    <property type="entry name" value="PAS_4"/>
    <property type="match status" value="1"/>
</dbReference>
<dbReference type="SUPFAM" id="SSF55073">
    <property type="entry name" value="Nucleotide cyclase"/>
    <property type="match status" value="1"/>
</dbReference>
<reference evidence="4 5" key="1">
    <citation type="submission" date="2020-08" db="EMBL/GenBank/DDBJ databases">
        <title>Genomic Encyclopedia of Type Strains, Phase IV (KMG-IV): sequencing the most valuable type-strain genomes for metagenomic binning, comparative biology and taxonomic classification.</title>
        <authorList>
            <person name="Goeker M."/>
        </authorList>
    </citation>
    <scope>NUCLEOTIDE SEQUENCE [LARGE SCALE GENOMIC DNA]</scope>
    <source>
        <strain evidence="4 5">DSM 25024</strain>
    </source>
</reference>
<evidence type="ECO:0000256" key="1">
    <source>
        <dbReference type="ARBA" id="ARBA00012528"/>
    </source>
</evidence>
<dbReference type="SMART" id="SM00267">
    <property type="entry name" value="GGDEF"/>
    <property type="match status" value="1"/>
</dbReference>
<dbReference type="PROSITE" id="PS50887">
    <property type="entry name" value="GGDEF"/>
    <property type="match status" value="1"/>
</dbReference>